<comment type="caution">
    <text evidence="4">The sequence shown here is derived from an EMBL/GenBank/DDBJ whole genome shotgun (WGS) entry which is preliminary data.</text>
</comment>
<dbReference type="AlphaFoldDB" id="A0A0G1JE48"/>
<proteinExistence type="predicted"/>
<name>A0A0G1JE48_9BACT</name>
<dbReference type="InterPro" id="IPR023158">
    <property type="entry name" value="YerB-like_sf"/>
</dbReference>
<reference evidence="4 5" key="1">
    <citation type="journal article" date="2015" name="Nature">
        <title>rRNA introns, odd ribosomes, and small enigmatic genomes across a large radiation of phyla.</title>
        <authorList>
            <person name="Brown C.T."/>
            <person name="Hug L.A."/>
            <person name="Thomas B.C."/>
            <person name="Sharon I."/>
            <person name="Castelle C.J."/>
            <person name="Singh A."/>
            <person name="Wilkins M.J."/>
            <person name="Williams K.H."/>
            <person name="Banfield J.F."/>
        </authorList>
    </citation>
    <scope>NUCLEOTIDE SEQUENCE [LARGE SCALE GENOMIC DNA]</scope>
</reference>
<gene>
    <name evidence="4" type="ORF">UW63_C0042G0003</name>
</gene>
<evidence type="ECO:0000259" key="2">
    <source>
        <dbReference type="Pfam" id="PF11258"/>
    </source>
</evidence>
<sequence>MAGDMIKIKALKSFLLATVKYWQKNWLWYSLGGVIICLGLASYTFRVAWLPESKAGQTVVDQEESSSWRHPLTGQIISEEITRPQVFGVMVENSAEAWPLSGIEEAFLVIEAPVEAKIPRLIAFFSADQTVDQIGPVRSARPYYLDWAGEFDALYAHCGGSPEALSIIQQGNIFDLNEFWNGHYFWRSTNRSAPHNVYTSTEFLNQALKSKTSPELDYGLWPFKNDDPTEFSETRETDLSLNSVEPLYQVTWKYQSENNYYERYKTGGSAITTSSGNQIVANNVAVVYTAIKIIDEVGRREINTIGQGDALVLQDGRIIKTVWKKEAADDRLRFYSEDGKEISWNAGKTWIEIIATTEKNF</sequence>
<keyword evidence="1" id="KW-0472">Membrane</keyword>
<feature type="domain" description="DUF3048" evidence="3">
    <location>
        <begin position="249"/>
        <end position="351"/>
    </location>
</feature>
<evidence type="ECO:0000256" key="1">
    <source>
        <dbReference type="SAM" id="Phobius"/>
    </source>
</evidence>
<keyword evidence="1" id="KW-0812">Transmembrane</keyword>
<dbReference type="InterPro" id="IPR021416">
    <property type="entry name" value="DUF3048_N"/>
</dbReference>
<feature type="domain" description="DUF3048" evidence="2">
    <location>
        <begin position="72"/>
        <end position="211"/>
    </location>
</feature>
<dbReference type="Pfam" id="PF17479">
    <property type="entry name" value="DUF3048_C"/>
    <property type="match status" value="1"/>
</dbReference>
<feature type="transmembrane region" description="Helical" evidence="1">
    <location>
        <begin position="26"/>
        <end position="45"/>
    </location>
</feature>
<evidence type="ECO:0000313" key="4">
    <source>
        <dbReference type="EMBL" id="KKT69906.1"/>
    </source>
</evidence>
<evidence type="ECO:0008006" key="6">
    <source>
        <dbReference type="Google" id="ProtNLM"/>
    </source>
</evidence>
<evidence type="ECO:0000259" key="3">
    <source>
        <dbReference type="Pfam" id="PF17479"/>
    </source>
</evidence>
<dbReference type="Pfam" id="PF11258">
    <property type="entry name" value="DUF3048"/>
    <property type="match status" value="1"/>
</dbReference>
<dbReference type="SUPFAM" id="SSF159774">
    <property type="entry name" value="YerB-like"/>
    <property type="match status" value="1"/>
</dbReference>
<organism evidence="4 5">
    <name type="scientific">Candidatus Uhrbacteria bacterium GW2011_GWF2_44_350</name>
    <dbReference type="NCBI Taxonomy" id="1619000"/>
    <lineage>
        <taxon>Bacteria</taxon>
        <taxon>Candidatus Uhriibacteriota</taxon>
    </lineage>
</organism>
<dbReference type="Proteomes" id="UP000034154">
    <property type="component" value="Unassembled WGS sequence"/>
</dbReference>
<accession>A0A0G1JE48</accession>
<dbReference type="EMBL" id="LCJB01000042">
    <property type="protein sequence ID" value="KKT69906.1"/>
    <property type="molecule type" value="Genomic_DNA"/>
</dbReference>
<dbReference type="InterPro" id="IPR035328">
    <property type="entry name" value="DUF3048_C"/>
</dbReference>
<dbReference type="Gene3D" id="3.50.90.10">
    <property type="entry name" value="YerB-like"/>
    <property type="match status" value="1"/>
</dbReference>
<evidence type="ECO:0000313" key="5">
    <source>
        <dbReference type="Proteomes" id="UP000034154"/>
    </source>
</evidence>
<keyword evidence="1" id="KW-1133">Transmembrane helix</keyword>
<protein>
    <recommendedName>
        <fullName evidence="6">PT repeat-containing protein</fullName>
    </recommendedName>
</protein>